<geneLocation type="plasmid" evidence="3 4">
    <name>pROB02</name>
</geneLocation>
<dbReference type="PROSITE" id="PS51257">
    <property type="entry name" value="PROKAR_LIPOPROTEIN"/>
    <property type="match status" value="1"/>
</dbReference>
<keyword evidence="3" id="KW-0614">Plasmid</keyword>
<evidence type="ECO:0008006" key="5">
    <source>
        <dbReference type="Google" id="ProtNLM"/>
    </source>
</evidence>
<evidence type="ECO:0000256" key="1">
    <source>
        <dbReference type="SAM" id="MobiDB-lite"/>
    </source>
</evidence>
<gene>
    <name evidence="3" type="ordered locus">ROP_pROB02-00440</name>
</gene>
<organism evidence="3 4">
    <name type="scientific">Rhodococcus opacus (strain B4)</name>
    <dbReference type="NCBI Taxonomy" id="632772"/>
    <lineage>
        <taxon>Bacteria</taxon>
        <taxon>Bacillati</taxon>
        <taxon>Actinomycetota</taxon>
        <taxon>Actinomycetes</taxon>
        <taxon>Mycobacteriales</taxon>
        <taxon>Nocardiaceae</taxon>
        <taxon>Rhodococcus</taxon>
    </lineage>
</organism>
<feature type="region of interest" description="Disordered" evidence="1">
    <location>
        <begin position="134"/>
        <end position="158"/>
    </location>
</feature>
<feature type="transmembrane region" description="Helical" evidence="2">
    <location>
        <begin position="313"/>
        <end position="333"/>
    </location>
</feature>
<keyword evidence="2" id="KW-0812">Transmembrane</keyword>
<keyword evidence="2" id="KW-0472">Membrane</keyword>
<protein>
    <recommendedName>
        <fullName evidence="5">DUF3068 domain-containing protein</fullName>
    </recommendedName>
</protein>
<accession>C1BDK4</accession>
<name>C1BDK4_RHOOB</name>
<evidence type="ECO:0000313" key="3">
    <source>
        <dbReference type="EMBL" id="BAH47057.1"/>
    </source>
</evidence>
<dbReference type="Pfam" id="PF11271">
    <property type="entry name" value="PorA"/>
    <property type="match status" value="1"/>
</dbReference>
<evidence type="ECO:0000256" key="2">
    <source>
        <dbReference type="SAM" id="Phobius"/>
    </source>
</evidence>
<dbReference type="HOGENOM" id="CLU_045231_2_0_11"/>
<dbReference type="InterPro" id="IPR021424">
    <property type="entry name" value="PorA"/>
</dbReference>
<dbReference type="Proteomes" id="UP000002212">
    <property type="component" value="Plasmid pROB02"/>
</dbReference>
<evidence type="ECO:0000313" key="4">
    <source>
        <dbReference type="Proteomes" id="UP000002212"/>
    </source>
</evidence>
<dbReference type="EMBL" id="AP011117">
    <property type="protein sequence ID" value="BAH47057.1"/>
    <property type="molecule type" value="Genomic_DNA"/>
</dbReference>
<reference evidence="3 4" key="2">
    <citation type="submission" date="2009-03" db="EMBL/GenBank/DDBJ databases">
        <title>Comparison of the complete genome sequences of Rhodococcus erythropolis PR4 and Rhodococcus opacus B4.</title>
        <authorList>
            <person name="Takarada H."/>
            <person name="Sekine M."/>
            <person name="Hosoyama A."/>
            <person name="Yamada R."/>
            <person name="Fujisawa T."/>
            <person name="Omata S."/>
            <person name="Shimizu A."/>
            <person name="Tsukatani N."/>
            <person name="Tanikawa S."/>
            <person name="Fujita N."/>
            <person name="Harayama S."/>
        </authorList>
    </citation>
    <scope>NUCLEOTIDE SEQUENCE [LARGE SCALE GENOMIC DNA]</scope>
    <source>
        <strain evidence="3 4">B4</strain>
        <plasmid evidence="3 4">pROB02</plasmid>
    </source>
</reference>
<proteinExistence type="predicted"/>
<dbReference type="AlphaFoldDB" id="C1BDK4"/>
<dbReference type="KEGG" id="rop:ROP_pROB02-00440"/>
<dbReference type="PATRIC" id="fig|632772.20.peg.8419"/>
<keyword evidence="2" id="KW-1133">Transmembrane helix</keyword>
<reference evidence="3 4" key="1">
    <citation type="journal article" date="2005" name="J. Biosci. Bioeng.">
        <title>Isolation and characterization of benzene-tolerant Rhodococcus opacus strains.</title>
        <authorList>
            <person name="Na K.S."/>
            <person name="Kuroda A."/>
            <person name="Takiguchi N."/>
            <person name="Ikeda T."/>
            <person name="Ohtake H."/>
            <person name="Kato J."/>
        </authorList>
    </citation>
    <scope>NUCLEOTIDE SEQUENCE [LARGE SCALE GENOMIC DNA]</scope>
    <source>
        <strain evidence="3 4">B4</strain>
        <plasmid evidence="3">pROB02</plasmid>
    </source>
</reference>
<sequence length="357" mass="38595">MHKADAADRRGWRRSAAVCTLLALGSCLLAVAVLVPTYGAARLKVIPLDVQSATVSVAEDAAVLKATSVAMKGPLKTDRGVPLRIQVYVTTEDPVSAASTTLQAAQKTVRTDWGEGLGLVSAMVDRVTIDRRSGMPLAEPVPTTQAEQGKPPTETPRAGIQYKFPFDVEKVSYPYYDGTARETHPIEYVDDDRVVDGMRLYHFQQTIGPVNLGKSIGSVATTTLPAEKWGLPGTEPTTMDLHYSTTRDVWVEPASGAIVAVEEQPRRWLARSVDDPNAVTTLEAHTHFDNETINGLAQQAKDARTAILWGTRYGPALGAVVGIVLVGTAIILARRWSRMNPKSLLDGQGLRDTRSIS</sequence>